<name>A0A098LAN7_9BACT</name>
<dbReference type="EMBL" id="BBLT01000002">
    <property type="protein sequence ID" value="GAL84026.1"/>
    <property type="molecule type" value="Genomic_DNA"/>
</dbReference>
<dbReference type="STRING" id="153721.MYP_1254"/>
<gene>
    <name evidence="1" type="ORF">MYP_1254</name>
</gene>
<accession>A0A098LAN7</accession>
<comment type="caution">
    <text evidence="1">The sequence shown here is derived from an EMBL/GenBank/DDBJ whole genome shotgun (WGS) entry which is preliminary data.</text>
</comment>
<dbReference type="AlphaFoldDB" id="A0A098LAN7"/>
<proteinExistence type="predicted"/>
<evidence type="ECO:0000313" key="1">
    <source>
        <dbReference type="EMBL" id="GAL84026.1"/>
    </source>
</evidence>
<reference evidence="1 2" key="1">
    <citation type="submission" date="2014-09" db="EMBL/GenBank/DDBJ databases">
        <title>Sporocytophaga myxococcoides PG-01 genome sequencing.</title>
        <authorList>
            <person name="Liu L."/>
            <person name="Gao P.J."/>
            <person name="Chen G.J."/>
            <person name="Wang L.S."/>
        </authorList>
    </citation>
    <scope>NUCLEOTIDE SEQUENCE [LARGE SCALE GENOMIC DNA]</scope>
    <source>
        <strain evidence="1 2">PG-01</strain>
    </source>
</reference>
<dbReference type="Proteomes" id="UP000030185">
    <property type="component" value="Unassembled WGS sequence"/>
</dbReference>
<sequence length="120" mass="13472">MNYKAVPVATLDARVNFTTNDLEYIGEVKGTATQSYLLGFIPVGGRRYYYANVGLNPGLTNFRFRGRAFNNAYYDALQSKPDADFVLPLGFTEQVDRMFLGRKVTINVKAKAFKLKEGSK</sequence>
<protein>
    <submittedName>
        <fullName evidence="1">Uncharacterized protein</fullName>
    </submittedName>
</protein>
<keyword evidence="2" id="KW-1185">Reference proteome</keyword>
<evidence type="ECO:0000313" key="2">
    <source>
        <dbReference type="Proteomes" id="UP000030185"/>
    </source>
</evidence>
<organism evidence="1 2">
    <name type="scientific">Sporocytophaga myxococcoides</name>
    <dbReference type="NCBI Taxonomy" id="153721"/>
    <lineage>
        <taxon>Bacteria</taxon>
        <taxon>Pseudomonadati</taxon>
        <taxon>Bacteroidota</taxon>
        <taxon>Cytophagia</taxon>
        <taxon>Cytophagales</taxon>
        <taxon>Cytophagaceae</taxon>
        <taxon>Sporocytophaga</taxon>
    </lineage>
</organism>